<dbReference type="InterPro" id="IPR040256">
    <property type="entry name" value="At4g02000-like"/>
</dbReference>
<evidence type="ECO:0000313" key="5">
    <source>
        <dbReference type="Proteomes" id="UP000596661"/>
    </source>
</evidence>
<name>A0A803QHU2_CANSA</name>
<proteinExistence type="predicted"/>
<accession>A0A803QHU2</accession>
<evidence type="ECO:0000256" key="1">
    <source>
        <dbReference type="SAM" id="MobiDB-lite"/>
    </source>
</evidence>
<organism evidence="4 5">
    <name type="scientific">Cannabis sativa</name>
    <name type="common">Hemp</name>
    <name type="synonym">Marijuana</name>
    <dbReference type="NCBI Taxonomy" id="3483"/>
    <lineage>
        <taxon>Eukaryota</taxon>
        <taxon>Viridiplantae</taxon>
        <taxon>Streptophyta</taxon>
        <taxon>Embryophyta</taxon>
        <taxon>Tracheophyta</taxon>
        <taxon>Spermatophyta</taxon>
        <taxon>Magnoliopsida</taxon>
        <taxon>eudicotyledons</taxon>
        <taxon>Gunneridae</taxon>
        <taxon>Pentapetalae</taxon>
        <taxon>rosids</taxon>
        <taxon>fabids</taxon>
        <taxon>Rosales</taxon>
        <taxon>Cannabaceae</taxon>
        <taxon>Cannabis</taxon>
    </lineage>
</organism>
<sequence length="867" mass="98270">MNTVVDNLHSTLSLTDEESSILTLPEVAALQSTDLQPGFALLARVLTSQNVYKPGFIDQMSGHWQGRYPVTITEYKGEDGLFHIRFGCEGDKRRVLAKEPWHFQNHLIIFLAPDALQNVTKENLICTPFWVQIYRLPFLSKSRFLAEALGNIIGEFLEVHDDSTNEGWGPFLRIRVKLQVTKPLMRGQMIKLPKIKDEFWVDFRYERLPEFCFECGCLGHPFKRCIAFMERMDRGNDDDFQYGPWMKGSKLPTNNYDRYRTDFSKANAWPFLTRLAINTLTSSLPIPPSRAPPQPRILHHGESSRTIPTQLSHHGQSNIHTPDHILQSLANTSLQSPSPGSHQPAISTPPQITLNTAHLSSSHPLAQSAHPGSCVTNILPTPDALNHMNHFPQDTSSHVSNTNSTAITTTSTKTFTHSVADLSNVYMHDIDYVSNTLMPSNVFATYPPSHNTPLTSQTTPPLHTPMPHAPIFHSVNICATTAMDQENISPNVIPKRPSESMSVRKMLKRSRVLNGASASFSEAADLVTDVYLNPNSLTRLRNSLHFNNGLEAPRVGLSGGLMLLWKDNVNVQLLHFGHTFFDCIMAFEDGPSFHFLAFYGAPAAQDRNASWTLLNRLADSAPLQPWLVIGDFNEILSNADKNGGPLRNERLMADFRTSLDHCHLTDTPFEGDAFTWIKNRTAATSLKERLDWCFTNNLWDNVFLVPRLIHLDYFHSDHRAIAVVLTSHNTPAQQFKRKSRFRFEKLLLADAESRDIISQCWLHHSSQPSIDNVLHNLDSCATNLQQWHIRKYGRMKKTIAEAQTRVTDLNNSVIRSDNTMEELKASESILDDLLEQEEMYWQQRSRVDWMNLGDRNTKFFHAKASAR</sequence>
<dbReference type="Pfam" id="PF03372">
    <property type="entry name" value="Exo_endo_phos"/>
    <property type="match status" value="1"/>
</dbReference>
<evidence type="ECO:0000313" key="4">
    <source>
        <dbReference type="EnsemblPlants" id="cds.evm.model.09.931"/>
    </source>
</evidence>
<dbReference type="Gramene" id="evm.model.09.931">
    <property type="protein sequence ID" value="cds.evm.model.09.931"/>
    <property type="gene ID" value="evm.TU.09.931"/>
</dbReference>
<dbReference type="InterPro" id="IPR036691">
    <property type="entry name" value="Endo/exonu/phosph_ase_sf"/>
</dbReference>
<dbReference type="InterPro" id="IPR025836">
    <property type="entry name" value="Zn_knuckle_CX2CX4HX4C"/>
</dbReference>
<reference evidence="4" key="1">
    <citation type="submission" date="2018-11" db="EMBL/GenBank/DDBJ databases">
        <authorList>
            <person name="Grassa J C."/>
        </authorList>
    </citation>
    <scope>NUCLEOTIDE SEQUENCE [LARGE SCALE GENOMIC DNA]</scope>
</reference>
<keyword evidence="5" id="KW-1185">Reference proteome</keyword>
<feature type="region of interest" description="Disordered" evidence="1">
    <location>
        <begin position="331"/>
        <end position="350"/>
    </location>
</feature>
<evidence type="ECO:0000259" key="2">
    <source>
        <dbReference type="Pfam" id="PF03372"/>
    </source>
</evidence>
<reference evidence="4" key="2">
    <citation type="submission" date="2021-03" db="UniProtKB">
        <authorList>
            <consortium name="EnsemblPlants"/>
        </authorList>
    </citation>
    <scope>IDENTIFICATION</scope>
</reference>
<evidence type="ECO:0000259" key="3">
    <source>
        <dbReference type="Pfam" id="PF14392"/>
    </source>
</evidence>
<dbReference type="GO" id="GO:0003824">
    <property type="term" value="F:catalytic activity"/>
    <property type="evidence" value="ECO:0007669"/>
    <property type="project" value="InterPro"/>
</dbReference>
<dbReference type="PANTHER" id="PTHR31286:SF167">
    <property type="entry name" value="OS09G0268800 PROTEIN"/>
    <property type="match status" value="1"/>
</dbReference>
<feature type="domain" description="Zinc knuckle CX2CX4HX4C" evidence="3">
    <location>
        <begin position="179"/>
        <end position="225"/>
    </location>
</feature>
<dbReference type="Proteomes" id="UP000596661">
    <property type="component" value="Chromosome 9"/>
</dbReference>
<protein>
    <recommendedName>
        <fullName evidence="6">CCHC-type domain-containing protein</fullName>
    </recommendedName>
</protein>
<dbReference type="PANTHER" id="PTHR31286">
    <property type="entry name" value="GLYCINE-RICH CELL WALL STRUCTURAL PROTEIN 1.8-LIKE"/>
    <property type="match status" value="1"/>
</dbReference>
<feature type="domain" description="Endonuclease/exonuclease/phosphatase" evidence="2">
    <location>
        <begin position="547"/>
        <end position="700"/>
    </location>
</feature>
<dbReference type="Gene3D" id="3.60.10.10">
    <property type="entry name" value="Endonuclease/exonuclease/phosphatase"/>
    <property type="match status" value="1"/>
</dbReference>
<dbReference type="EnsemblPlants" id="evm.model.09.931">
    <property type="protein sequence ID" value="cds.evm.model.09.931"/>
    <property type="gene ID" value="evm.TU.09.931"/>
</dbReference>
<dbReference type="SUPFAM" id="SSF56219">
    <property type="entry name" value="DNase I-like"/>
    <property type="match status" value="1"/>
</dbReference>
<evidence type="ECO:0008006" key="6">
    <source>
        <dbReference type="Google" id="ProtNLM"/>
    </source>
</evidence>
<dbReference type="EMBL" id="UZAU01000742">
    <property type="status" value="NOT_ANNOTATED_CDS"/>
    <property type="molecule type" value="Genomic_DNA"/>
</dbReference>
<dbReference type="AlphaFoldDB" id="A0A803QHU2"/>
<dbReference type="Pfam" id="PF14392">
    <property type="entry name" value="zf-CCHC_4"/>
    <property type="match status" value="1"/>
</dbReference>
<dbReference type="InterPro" id="IPR005135">
    <property type="entry name" value="Endo/exonuclease/phosphatase"/>
</dbReference>
<dbReference type="OMA" id="CIMAFED"/>